<dbReference type="AlphaFoldDB" id="A0A2H0Y1U6"/>
<comment type="caution">
    <text evidence="3">The sequence shown here is derived from an EMBL/GenBank/DDBJ whole genome shotgun (WGS) entry which is preliminary data.</text>
</comment>
<sequence length="306" mass="33304">MKILVTGGAGFIGSNVVDAYTAAGHEVGILDNLSTGKKQNLNPKAKFFQVDLCNREQVFATVADFSPNVINHHAAQIDVRKSVTDPVFNAEVNEIGTLNLLDAAVRNKVTKIIFSSTGGALYGEVKEKAGAEETHSLEPISPYAITKRSVEMYLFAYQQLYGLNFTVLRYGNVYGPRQDPLGEAGVIAIFCGKLLAGQEPTIFGDGKQLRDYVYVGDIAAANLLVLNKGENQMFNIGRGVVVSVNQLFDELKKQLGFNGEAVYAAPRAGELFRSVLSAKKIKKTLGWEPMVDIKKGLKLTLAWAKK</sequence>
<evidence type="ECO:0000313" key="4">
    <source>
        <dbReference type="Proteomes" id="UP000231343"/>
    </source>
</evidence>
<reference evidence="3 4" key="1">
    <citation type="submission" date="2017-09" db="EMBL/GenBank/DDBJ databases">
        <title>Depth-based differentiation of microbial function through sediment-hosted aquifers and enrichment of novel symbionts in the deep terrestrial subsurface.</title>
        <authorList>
            <person name="Probst A.J."/>
            <person name="Ladd B."/>
            <person name="Jarett J.K."/>
            <person name="Geller-Mcgrath D.E."/>
            <person name="Sieber C.M."/>
            <person name="Emerson J.B."/>
            <person name="Anantharaman K."/>
            <person name="Thomas B.C."/>
            <person name="Malmstrom R."/>
            <person name="Stieglmeier M."/>
            <person name="Klingl A."/>
            <person name="Woyke T."/>
            <person name="Ryan C.M."/>
            <person name="Banfield J.F."/>
        </authorList>
    </citation>
    <scope>NUCLEOTIDE SEQUENCE [LARGE SCALE GENOMIC DNA]</scope>
    <source>
        <strain evidence="3">CG08_land_8_20_14_0_20_45_16</strain>
    </source>
</reference>
<proteinExistence type="inferred from homology"/>
<organism evidence="3 4">
    <name type="scientific">Candidatus Saganbacteria bacterium CG08_land_8_20_14_0_20_45_16</name>
    <dbReference type="NCBI Taxonomy" id="2014293"/>
    <lineage>
        <taxon>Bacteria</taxon>
        <taxon>Bacillati</taxon>
        <taxon>Saganbacteria</taxon>
    </lineage>
</organism>
<feature type="domain" description="NAD-dependent epimerase/dehydratase" evidence="2">
    <location>
        <begin position="3"/>
        <end position="237"/>
    </location>
</feature>
<dbReference type="PANTHER" id="PTHR43000">
    <property type="entry name" value="DTDP-D-GLUCOSE 4,6-DEHYDRATASE-RELATED"/>
    <property type="match status" value="1"/>
</dbReference>
<evidence type="ECO:0000259" key="2">
    <source>
        <dbReference type="Pfam" id="PF01370"/>
    </source>
</evidence>
<dbReference type="EMBL" id="PEYM01000052">
    <property type="protein sequence ID" value="PIS30603.1"/>
    <property type="molecule type" value="Genomic_DNA"/>
</dbReference>
<dbReference type="InterPro" id="IPR036291">
    <property type="entry name" value="NAD(P)-bd_dom_sf"/>
</dbReference>
<dbReference type="InterPro" id="IPR001509">
    <property type="entry name" value="Epimerase_deHydtase"/>
</dbReference>
<protein>
    <submittedName>
        <fullName evidence="3">UDP-glucose 4-epimerase</fullName>
    </submittedName>
</protein>
<comment type="similarity">
    <text evidence="1">Belongs to the NAD(P)-dependent epimerase/dehydratase family.</text>
</comment>
<dbReference type="SUPFAM" id="SSF51735">
    <property type="entry name" value="NAD(P)-binding Rossmann-fold domains"/>
    <property type="match status" value="1"/>
</dbReference>
<dbReference type="Gene3D" id="3.40.50.720">
    <property type="entry name" value="NAD(P)-binding Rossmann-like Domain"/>
    <property type="match status" value="1"/>
</dbReference>
<accession>A0A2H0Y1U6</accession>
<dbReference type="Proteomes" id="UP000231343">
    <property type="component" value="Unassembled WGS sequence"/>
</dbReference>
<dbReference type="Pfam" id="PF01370">
    <property type="entry name" value="Epimerase"/>
    <property type="match status" value="1"/>
</dbReference>
<gene>
    <name evidence="3" type="ORF">COT42_02570</name>
</gene>
<evidence type="ECO:0000313" key="3">
    <source>
        <dbReference type="EMBL" id="PIS30603.1"/>
    </source>
</evidence>
<evidence type="ECO:0000256" key="1">
    <source>
        <dbReference type="ARBA" id="ARBA00007637"/>
    </source>
</evidence>
<dbReference type="Gene3D" id="3.90.25.10">
    <property type="entry name" value="UDP-galactose 4-epimerase, domain 1"/>
    <property type="match status" value="1"/>
</dbReference>
<name>A0A2H0Y1U6_UNCSA</name>